<accession>A0A9P6G1W8</accession>
<keyword evidence="4" id="KW-1185">Reference proteome</keyword>
<sequence length="1119" mass="125395">MALEASTSVSRQQPATRVLPSSLPQTSDDPSPYPHPYLYLRQGVHDHGHQGRTTPDTTPPPPQRPARHVSHQSQHRRQRQQQRHAPLQKSPRSSPYSSASTLSISVSQQQPRPDILPKSFTGQAVPERVYDQNPRNVGRNYTPLDSNRSSAIPLDNAGSTTLYSDSSNPALPSVHSHMEYAVSSVSRGRGCQGSADLPARLTQILAQEPQSSSSSSERVESPVGMTDSESSGSDNRVPMRRVARSRSVGMLRKAQDSLNRPRRSSDQNRPRASLDSSLRTTRSSLDSHSRRGLVQLPSPLSTNHGNDSDGERPRPRKGRSSWRPSLSLIRQESSNNSPHRSQSPPKIYLQNDRRRVSAQDNTVYPSESMALSQKPEMGSGLHVGAMAPFSQQEQLVTASVESPSDGSLPNLLQILDKRTSFPVGYDDFEAFLKTHRAVEYLNFWTDVMAHERFCKTFEVSEKRYKRELQLEERTQARDRRRVALNGVMENGRFSFDHLDQYHNNQSATRLAHSKSLSGPDLRGAYIFGESRSSLQFIPSEQPRAEQMPTIHPLATDEHHVEGPYNRRLAGNEIRQDYYGGTSRFSIDAPRSAEAFHDPFNPSSRRNSSRVNARTAGRKASHQSARVSMDNQDQTILPSHHPAPVTGSHHSLNQLRPSLDGHVSSSPHGTVHDGRAFLAQSYRTISKEDVKESALKIYRKYLVQLRTASMAAEEKRSEKPEAGLAKRPKLIDDKEDALVPGWDGYAEKVITDWNEKWTVRRAHRLAERKQLLAKARSTKANGVASDTLPKDKSSQEGEPGSVPGSKVTVANQKGGFLSRLLRKETTVTELPTLTINTMMVEKTTGPGEGGMEYDDEWEEYDDEEDFESSQHNSDHADDPDTPLTHKHNDESKNTDSSENSDRTEKTERIDKVVQDKDLERQKDPESVGSEAVAEFYLPLKCRRRIHAQVQEEGRIQAPHLFGPAKGFVLDVVFQDHYYPMFLKHVQQQNLGLTVQGHGHFFFRKMAMYWVGGTLWVVVFALQVLFVLLGVGGWSRPWAWVVGIIPGTIATTFLSTGIFEFSPILGLLGKVVDDNHCSRLRRIAEPSIRLYHRQKGLWMLCGCIFVAVIFTLVFAALPQKA</sequence>
<proteinExistence type="predicted"/>
<protein>
    <recommendedName>
        <fullName evidence="5">RGS domain-containing protein</fullName>
    </recommendedName>
</protein>
<dbReference type="Proteomes" id="UP000780801">
    <property type="component" value="Unassembled WGS sequence"/>
</dbReference>
<feature type="compositionally biased region" description="Low complexity" evidence="1">
    <location>
        <begin position="273"/>
        <end position="286"/>
    </location>
</feature>
<feature type="compositionally biased region" description="Polar residues" evidence="1">
    <location>
        <begin position="358"/>
        <end position="371"/>
    </location>
</feature>
<name>A0A9P6G1W8_9FUNG</name>
<feature type="region of interest" description="Disordered" evidence="1">
    <location>
        <begin position="593"/>
        <end position="656"/>
    </location>
</feature>
<dbReference type="AlphaFoldDB" id="A0A9P6G1W8"/>
<dbReference type="EMBL" id="JAABOA010000109">
    <property type="protein sequence ID" value="KAF9585870.1"/>
    <property type="molecule type" value="Genomic_DNA"/>
</dbReference>
<feature type="compositionally biased region" description="Polar residues" evidence="1">
    <location>
        <begin position="1"/>
        <end position="15"/>
    </location>
</feature>
<feature type="compositionally biased region" description="Basic residues" evidence="1">
    <location>
        <begin position="65"/>
        <end position="82"/>
    </location>
</feature>
<dbReference type="InterPro" id="IPR036305">
    <property type="entry name" value="RGS_sf"/>
</dbReference>
<organism evidence="3 4">
    <name type="scientific">Lunasporangiospora selenospora</name>
    <dbReference type="NCBI Taxonomy" id="979761"/>
    <lineage>
        <taxon>Eukaryota</taxon>
        <taxon>Fungi</taxon>
        <taxon>Fungi incertae sedis</taxon>
        <taxon>Mucoromycota</taxon>
        <taxon>Mortierellomycotina</taxon>
        <taxon>Mortierellomycetes</taxon>
        <taxon>Mortierellales</taxon>
        <taxon>Mortierellaceae</taxon>
        <taxon>Lunasporangiospora</taxon>
    </lineage>
</organism>
<feature type="compositionally biased region" description="Polar residues" evidence="1">
    <location>
        <begin position="322"/>
        <end position="344"/>
    </location>
</feature>
<feature type="compositionally biased region" description="Low complexity" evidence="1">
    <location>
        <begin position="600"/>
        <end position="613"/>
    </location>
</feature>
<feature type="compositionally biased region" description="Low complexity" evidence="1">
    <location>
        <begin position="90"/>
        <end position="105"/>
    </location>
</feature>
<evidence type="ECO:0000313" key="4">
    <source>
        <dbReference type="Proteomes" id="UP000780801"/>
    </source>
</evidence>
<feature type="compositionally biased region" description="Polar residues" evidence="1">
    <location>
        <begin position="157"/>
        <end position="170"/>
    </location>
</feature>
<comment type="caution">
    <text evidence="3">The sequence shown here is derived from an EMBL/GenBank/DDBJ whole genome shotgun (WGS) entry which is preliminary data.</text>
</comment>
<feature type="region of interest" description="Disordered" evidence="1">
    <location>
        <begin position="858"/>
        <end position="924"/>
    </location>
</feature>
<keyword evidence="2" id="KW-0812">Transmembrane</keyword>
<feature type="region of interest" description="Disordered" evidence="1">
    <location>
        <begin position="772"/>
        <end position="808"/>
    </location>
</feature>
<feature type="transmembrane region" description="Helical" evidence="2">
    <location>
        <begin position="1005"/>
        <end position="1029"/>
    </location>
</feature>
<evidence type="ECO:0000256" key="2">
    <source>
        <dbReference type="SAM" id="Phobius"/>
    </source>
</evidence>
<feature type="transmembrane region" description="Helical" evidence="2">
    <location>
        <begin position="1036"/>
        <end position="1057"/>
    </location>
</feature>
<gene>
    <name evidence="3" type="ORF">BGW38_000339</name>
</gene>
<feature type="transmembrane region" description="Helical" evidence="2">
    <location>
        <begin position="1095"/>
        <end position="1115"/>
    </location>
</feature>
<feature type="compositionally biased region" description="Polar residues" evidence="1">
    <location>
        <begin position="621"/>
        <end position="636"/>
    </location>
</feature>
<evidence type="ECO:0000256" key="1">
    <source>
        <dbReference type="SAM" id="MobiDB-lite"/>
    </source>
</evidence>
<dbReference type="SUPFAM" id="SSF48097">
    <property type="entry name" value="Regulator of G-protein signaling, RGS"/>
    <property type="match status" value="1"/>
</dbReference>
<keyword evidence="2" id="KW-1133">Transmembrane helix</keyword>
<keyword evidence="2" id="KW-0472">Membrane</keyword>
<reference evidence="3" key="1">
    <citation type="journal article" date="2020" name="Fungal Divers.">
        <title>Resolving the Mortierellaceae phylogeny through synthesis of multi-gene phylogenetics and phylogenomics.</title>
        <authorList>
            <person name="Vandepol N."/>
            <person name="Liber J."/>
            <person name="Desiro A."/>
            <person name="Na H."/>
            <person name="Kennedy M."/>
            <person name="Barry K."/>
            <person name="Grigoriev I.V."/>
            <person name="Miller A.N."/>
            <person name="O'Donnell K."/>
            <person name="Stajich J.E."/>
            <person name="Bonito G."/>
        </authorList>
    </citation>
    <scope>NUCLEOTIDE SEQUENCE</scope>
    <source>
        <strain evidence="3">KOD1015</strain>
    </source>
</reference>
<feature type="region of interest" description="Disordered" evidence="1">
    <location>
        <begin position="1"/>
        <end position="372"/>
    </location>
</feature>
<evidence type="ECO:0008006" key="5">
    <source>
        <dbReference type="Google" id="ProtNLM"/>
    </source>
</evidence>
<evidence type="ECO:0000313" key="3">
    <source>
        <dbReference type="EMBL" id="KAF9585870.1"/>
    </source>
</evidence>
<dbReference type="OrthoDB" id="5584247at2759"/>
<feature type="compositionally biased region" description="Basic and acidic residues" evidence="1">
    <location>
        <begin position="885"/>
        <end position="924"/>
    </location>
</feature>